<evidence type="ECO:0000313" key="1">
    <source>
        <dbReference type="EMBL" id="OCK88427.1"/>
    </source>
</evidence>
<keyword evidence="2" id="KW-1185">Reference proteome</keyword>
<accession>A0ACC8EQ46</accession>
<organism evidence="1 2">
    <name type="scientific">Cenococcum geophilum 1.58</name>
    <dbReference type="NCBI Taxonomy" id="794803"/>
    <lineage>
        <taxon>Eukaryota</taxon>
        <taxon>Fungi</taxon>
        <taxon>Dikarya</taxon>
        <taxon>Ascomycota</taxon>
        <taxon>Pezizomycotina</taxon>
        <taxon>Dothideomycetes</taxon>
        <taxon>Pleosporomycetidae</taxon>
        <taxon>Gloniales</taxon>
        <taxon>Gloniaceae</taxon>
        <taxon>Cenococcum</taxon>
    </lineage>
</organism>
<evidence type="ECO:0000313" key="2">
    <source>
        <dbReference type="Proteomes" id="UP000250078"/>
    </source>
</evidence>
<dbReference type="Proteomes" id="UP000250078">
    <property type="component" value="Unassembled WGS sequence"/>
</dbReference>
<reference evidence="1 2" key="1">
    <citation type="journal article" date="2016" name="Nat. Commun.">
        <title>Ectomycorrhizal ecology is imprinted in the genome of the dominant symbiotic fungus Cenococcum geophilum.</title>
        <authorList>
            <consortium name="DOE Joint Genome Institute"/>
            <person name="Peter M."/>
            <person name="Kohler A."/>
            <person name="Ohm R.A."/>
            <person name="Kuo A."/>
            <person name="Krutzmann J."/>
            <person name="Morin E."/>
            <person name="Arend M."/>
            <person name="Barry K.W."/>
            <person name="Binder M."/>
            <person name="Choi C."/>
            <person name="Clum A."/>
            <person name="Copeland A."/>
            <person name="Grisel N."/>
            <person name="Haridas S."/>
            <person name="Kipfer T."/>
            <person name="LaButti K."/>
            <person name="Lindquist E."/>
            <person name="Lipzen A."/>
            <person name="Maire R."/>
            <person name="Meier B."/>
            <person name="Mihaltcheva S."/>
            <person name="Molinier V."/>
            <person name="Murat C."/>
            <person name="Poggeler S."/>
            <person name="Quandt C.A."/>
            <person name="Sperisen C."/>
            <person name="Tritt A."/>
            <person name="Tisserant E."/>
            <person name="Crous P.W."/>
            <person name="Henrissat B."/>
            <person name="Nehls U."/>
            <person name="Egli S."/>
            <person name="Spatafora J.W."/>
            <person name="Grigoriev I.V."/>
            <person name="Martin F.M."/>
        </authorList>
    </citation>
    <scope>NUCLEOTIDE SEQUENCE [LARGE SCALE GENOMIC DNA]</scope>
    <source>
        <strain evidence="1 2">1.58</strain>
    </source>
</reference>
<sequence length="854" mass="94040">MAAIEPEGPPRESAEFVEISVLEAIVPAASSIGIEDLLQSWDGSVDDENASILPFISQRQFLLFDELIPIYIVLRTPLIQASTLKSYLSRLAINLESYAISTASNTDAGEAYVPPAKELLSSETIQDSYKPTVVSHENGPSPHVYVIWKVNVFICRPRGRLQKPAIYLVPAASLKPPERVKNDVLGDEYLPSKVPTALNLLQPFESDPALIGANLRLSALRISKVAPTTPVAKELIRPIKIGLRRLFRAAPAIIWRIRYSRWHSSLNDIAIIASLDLEVAPITGCSVAIKGVELTLQDGRVEPYVGSVSAGNGMVCKPGDQFTLLYKIIPDSAASGASVNNSNVHTLDLKIIAQALASEDCRPNISVEWRTSVDFSMGSNTAIGRAAQLLGRPNQSFLPPSQRPRLPGPDSLPSHDEHRAQEDDGSDDINISLTISGPSQVNVGDIFQWDVFIVNCSDKARKLAVLVIPKRRKAETERHIAHPSTSSIGGRREDRDEPMAKAVVDDNIVYAKQKNSKLEPAELISLTTDVRIGHLSPGACYTAELKFLALSSGVLSVDALRVVDLSTQEATDIQDLPSVVPGPFRFSRTRDVISKITMIESQRRRLLRALNSRYIYGKVPLLHAAVFLLQMAAVSILTRKFNSYYASRPVLTTMITNAVLGGIADTVAQSLTAIRQRAVRKPCGPGDDDFIAIEIHELDKKNPFPSGELIPDSRRLPPPFDFERLTRFMAYGFLMAPVQHKWFGFLSRTFPITKSAAFMPAMKRVAFDQFLFAPIGLACFFTFMTVAEGGGRRAVVRKFQDVYVPALKANYMVWPAVQILNFRVMPIQFQIPFVSTIGIAWTAYLSLTNSSEES</sequence>
<protein>
    <submittedName>
        <fullName evidence="1">Uncharacterized protein</fullName>
    </submittedName>
</protein>
<name>A0ACC8EQ46_9PEZI</name>
<dbReference type="EMBL" id="KV748243">
    <property type="protein sequence ID" value="OCK88427.1"/>
    <property type="molecule type" value="Genomic_DNA"/>
</dbReference>
<gene>
    <name evidence="1" type="ORF">K441DRAFT_708858</name>
</gene>
<proteinExistence type="predicted"/>